<feature type="compositionally biased region" description="Low complexity" evidence="1">
    <location>
        <begin position="73"/>
        <end position="83"/>
    </location>
</feature>
<sequence>MALRLRRQQRTVAASNTSLRTPSSCPCPFPSPTPLPPSCPPFRPRTSHPRRPPLRRVVRILPRAATPPPSTPGPSKSSLNRCV</sequence>
<dbReference type="EMBL" id="CAACVG010003083">
    <property type="protein sequence ID" value="VEN37171.1"/>
    <property type="molecule type" value="Genomic_DNA"/>
</dbReference>
<feature type="region of interest" description="Disordered" evidence="1">
    <location>
        <begin position="1"/>
        <end position="27"/>
    </location>
</feature>
<organism evidence="2 3">
    <name type="scientific">Callosobruchus maculatus</name>
    <name type="common">Southern cowpea weevil</name>
    <name type="synonym">Pulse bruchid</name>
    <dbReference type="NCBI Taxonomy" id="64391"/>
    <lineage>
        <taxon>Eukaryota</taxon>
        <taxon>Metazoa</taxon>
        <taxon>Ecdysozoa</taxon>
        <taxon>Arthropoda</taxon>
        <taxon>Hexapoda</taxon>
        <taxon>Insecta</taxon>
        <taxon>Pterygota</taxon>
        <taxon>Neoptera</taxon>
        <taxon>Endopterygota</taxon>
        <taxon>Coleoptera</taxon>
        <taxon>Polyphaga</taxon>
        <taxon>Cucujiformia</taxon>
        <taxon>Chrysomeloidea</taxon>
        <taxon>Chrysomelidae</taxon>
        <taxon>Bruchinae</taxon>
        <taxon>Bruchini</taxon>
        <taxon>Callosobruchus</taxon>
    </lineage>
</organism>
<evidence type="ECO:0000256" key="1">
    <source>
        <dbReference type="SAM" id="MobiDB-lite"/>
    </source>
</evidence>
<evidence type="ECO:0000313" key="2">
    <source>
        <dbReference type="EMBL" id="VEN37171.1"/>
    </source>
</evidence>
<dbReference type="Proteomes" id="UP000410492">
    <property type="component" value="Unassembled WGS sequence"/>
</dbReference>
<proteinExistence type="predicted"/>
<name>A0A653BNI2_CALMS</name>
<keyword evidence="3" id="KW-1185">Reference proteome</keyword>
<evidence type="ECO:0000313" key="3">
    <source>
        <dbReference type="Proteomes" id="UP000410492"/>
    </source>
</evidence>
<feature type="region of interest" description="Disordered" evidence="1">
    <location>
        <begin position="59"/>
        <end position="83"/>
    </location>
</feature>
<accession>A0A653BNI2</accession>
<reference evidence="2 3" key="1">
    <citation type="submission" date="2019-01" db="EMBL/GenBank/DDBJ databases">
        <authorList>
            <person name="Sayadi A."/>
        </authorList>
    </citation>
    <scope>NUCLEOTIDE SEQUENCE [LARGE SCALE GENOMIC DNA]</scope>
</reference>
<dbReference type="OrthoDB" id="10044343at2759"/>
<gene>
    <name evidence="2" type="ORF">CALMAC_LOCUS2515</name>
</gene>
<feature type="compositionally biased region" description="Polar residues" evidence="1">
    <location>
        <begin position="10"/>
        <end position="19"/>
    </location>
</feature>
<protein>
    <submittedName>
        <fullName evidence="2">Uncharacterized protein</fullName>
    </submittedName>
</protein>
<dbReference type="AlphaFoldDB" id="A0A653BNI2"/>
<feature type="region of interest" description="Disordered" evidence="1">
    <location>
        <begin position="35"/>
        <end position="54"/>
    </location>
</feature>
<feature type="compositionally biased region" description="Basic residues" evidence="1">
    <location>
        <begin position="45"/>
        <end position="54"/>
    </location>
</feature>